<protein>
    <submittedName>
        <fullName evidence="3">Tripartite-type tricarboxylate transporter receptor subunit TctC</fullName>
    </submittedName>
</protein>
<evidence type="ECO:0000313" key="4">
    <source>
        <dbReference type="Proteomes" id="UP000294692"/>
    </source>
</evidence>
<dbReference type="Proteomes" id="UP000294692">
    <property type="component" value="Unassembled WGS sequence"/>
</dbReference>
<dbReference type="PANTHER" id="PTHR42928:SF5">
    <property type="entry name" value="BLR1237 PROTEIN"/>
    <property type="match status" value="1"/>
</dbReference>
<gene>
    <name evidence="3" type="ORF">EV686_1139</name>
</gene>
<evidence type="ECO:0000256" key="2">
    <source>
        <dbReference type="SAM" id="SignalP"/>
    </source>
</evidence>
<dbReference type="Pfam" id="PF03401">
    <property type="entry name" value="TctC"/>
    <property type="match status" value="1"/>
</dbReference>
<dbReference type="SUPFAM" id="SSF53850">
    <property type="entry name" value="Periplasmic binding protein-like II"/>
    <property type="match status" value="1"/>
</dbReference>
<dbReference type="AlphaFoldDB" id="A0A4R3URG4"/>
<name>A0A4R3URG4_9BURK</name>
<dbReference type="PIRSF" id="PIRSF017082">
    <property type="entry name" value="YflP"/>
    <property type="match status" value="1"/>
</dbReference>
<keyword evidence="2" id="KW-0732">Signal</keyword>
<comment type="caution">
    <text evidence="3">The sequence shown here is derived from an EMBL/GenBank/DDBJ whole genome shotgun (WGS) entry which is preliminary data.</text>
</comment>
<feature type="signal peptide" evidence="2">
    <location>
        <begin position="1"/>
        <end position="27"/>
    </location>
</feature>
<dbReference type="Gene3D" id="3.40.190.10">
    <property type="entry name" value="Periplasmic binding protein-like II"/>
    <property type="match status" value="1"/>
</dbReference>
<dbReference type="CDD" id="cd07012">
    <property type="entry name" value="PBP2_Bug_TTT"/>
    <property type="match status" value="1"/>
</dbReference>
<dbReference type="PANTHER" id="PTHR42928">
    <property type="entry name" value="TRICARBOXYLATE-BINDING PROTEIN"/>
    <property type="match status" value="1"/>
</dbReference>
<keyword evidence="3" id="KW-0675">Receptor</keyword>
<comment type="similarity">
    <text evidence="1">Belongs to the UPF0065 (bug) family.</text>
</comment>
<evidence type="ECO:0000313" key="3">
    <source>
        <dbReference type="EMBL" id="TCU92988.1"/>
    </source>
</evidence>
<dbReference type="OrthoDB" id="8678477at2"/>
<evidence type="ECO:0000256" key="1">
    <source>
        <dbReference type="ARBA" id="ARBA00006987"/>
    </source>
</evidence>
<reference evidence="3 4" key="1">
    <citation type="submission" date="2019-03" db="EMBL/GenBank/DDBJ databases">
        <title>Genomic Encyclopedia of Type Strains, Phase IV (KMG-IV): sequencing the most valuable type-strain genomes for metagenomic binning, comparative biology and taxonomic classification.</title>
        <authorList>
            <person name="Goeker M."/>
        </authorList>
    </citation>
    <scope>NUCLEOTIDE SEQUENCE [LARGE SCALE GENOMIC DNA]</scope>
    <source>
        <strain evidence="3 4">DSM 100048</strain>
    </source>
</reference>
<dbReference type="InterPro" id="IPR005064">
    <property type="entry name" value="BUG"/>
</dbReference>
<dbReference type="EMBL" id="SMBX01000013">
    <property type="protein sequence ID" value="TCU92988.1"/>
    <property type="molecule type" value="Genomic_DNA"/>
</dbReference>
<dbReference type="RefSeq" id="WP_132478182.1">
    <property type="nucleotide sequence ID" value="NZ_JBHRVM010000001.1"/>
</dbReference>
<organism evidence="3 4">
    <name type="scientific">Paracandidimonas soli</name>
    <dbReference type="NCBI Taxonomy" id="1917182"/>
    <lineage>
        <taxon>Bacteria</taxon>
        <taxon>Pseudomonadati</taxon>
        <taxon>Pseudomonadota</taxon>
        <taxon>Betaproteobacteria</taxon>
        <taxon>Burkholderiales</taxon>
        <taxon>Alcaligenaceae</taxon>
        <taxon>Paracandidimonas</taxon>
    </lineage>
</organism>
<sequence>MTSSCLLRRTLAALAVTASFCAVSTSAAQSYPERPITVVVGYPAGGSVDLTARLLSEELATQLGQSIVVENAGGAGGTIGAQRVARANPDGYTLLVGSTNEMVIAGMINSAVRYDSAKDFTPIGMIASQPMLLAASKTSGVTSAQEYLDKLKSGEPGQYNFGSSGIGTTLHLAGEMINESTGTKAEHVPYRGVAPLVTDLISGQLNYGVLVLSSGLPQVKGDKIVALGVTEKKRSAVAPDIPSLSETPGFEQVDINVWFGLYGPAKLPEPVVTRLNEALTAVLKSDAFRTKMSESGATLYEPGIDGARFLASETEKYGRLVKLANIEPN</sequence>
<dbReference type="Gene3D" id="3.40.190.150">
    <property type="entry name" value="Bordetella uptake gene, domain 1"/>
    <property type="match status" value="1"/>
</dbReference>
<proteinExistence type="inferred from homology"/>
<keyword evidence="4" id="KW-1185">Reference proteome</keyword>
<feature type="chain" id="PRO_5020615428" evidence="2">
    <location>
        <begin position="28"/>
        <end position="329"/>
    </location>
</feature>
<dbReference type="InterPro" id="IPR042100">
    <property type="entry name" value="Bug_dom1"/>
</dbReference>
<accession>A0A4R3URG4</accession>